<dbReference type="InterPro" id="IPR046373">
    <property type="entry name" value="Acyl-CoA_Oxase/DH_mid-dom_sf"/>
</dbReference>
<dbReference type="Pfam" id="PF08028">
    <property type="entry name" value="Acyl-CoA_dh_2"/>
    <property type="match status" value="1"/>
</dbReference>
<feature type="domain" description="Acyl-CoA dehydrogenase C-terminal" evidence="4">
    <location>
        <begin position="274"/>
        <end position="405"/>
    </location>
</feature>
<dbReference type="GO" id="GO:0033539">
    <property type="term" value="P:fatty acid beta-oxidation using acyl-CoA dehydrogenase"/>
    <property type="evidence" value="ECO:0007669"/>
    <property type="project" value="TreeGrafter"/>
</dbReference>
<dbReference type="GO" id="GO:0016712">
    <property type="term" value="F:oxidoreductase activity, acting on paired donors, with incorporation or reduction of molecular oxygen, reduced flavin or flavoprotein as one donor, and incorporation of one atom of oxygen"/>
    <property type="evidence" value="ECO:0007669"/>
    <property type="project" value="TreeGrafter"/>
</dbReference>
<dbReference type="EMBL" id="LT837803">
    <property type="protein sequence ID" value="SMB22331.1"/>
    <property type="molecule type" value="Genomic_DNA"/>
</dbReference>
<dbReference type="InterPro" id="IPR013107">
    <property type="entry name" value="Acyl-CoA_DH_C"/>
</dbReference>
<dbReference type="PANTHER" id="PTHR48083">
    <property type="entry name" value="MEDIUM-CHAIN SPECIFIC ACYL-COA DEHYDROGENASE, MITOCHONDRIAL-RELATED"/>
    <property type="match status" value="1"/>
</dbReference>
<dbReference type="Pfam" id="PF02771">
    <property type="entry name" value="Acyl-CoA_dh_N"/>
    <property type="match status" value="1"/>
</dbReference>
<keyword evidence="6" id="KW-1185">Reference proteome</keyword>
<comment type="similarity">
    <text evidence="2">Belongs to the HpaH/HsaA monooxygenase family.</text>
</comment>
<dbReference type="GO" id="GO:0003995">
    <property type="term" value="F:acyl-CoA dehydrogenase activity"/>
    <property type="evidence" value="ECO:0007669"/>
    <property type="project" value="TreeGrafter"/>
</dbReference>
<keyword evidence="1" id="KW-0560">Oxidoreductase</keyword>
<dbReference type="PIRSF" id="PIRSF016578">
    <property type="entry name" value="HsaA"/>
    <property type="match status" value="1"/>
</dbReference>
<dbReference type="PANTHER" id="PTHR48083:SF19">
    <property type="entry name" value="FLAVIN-DEPENDENT MONOOXYGENASE, OXYGENASE SUBUNIT HSAA"/>
    <property type="match status" value="1"/>
</dbReference>
<dbReference type="RefSeq" id="WP_154715944.1">
    <property type="nucleotide sequence ID" value="NZ_LT837803.1"/>
</dbReference>
<dbReference type="SUPFAM" id="SSF47203">
    <property type="entry name" value="Acyl-CoA dehydrogenase C-terminal domain-like"/>
    <property type="match status" value="1"/>
</dbReference>
<dbReference type="Proteomes" id="UP000242886">
    <property type="component" value="Chromosome SDENCHOL"/>
</dbReference>
<name>A0A7Z7MUR1_9PROT</name>
<evidence type="ECO:0000313" key="6">
    <source>
        <dbReference type="Proteomes" id="UP000242886"/>
    </source>
</evidence>
<evidence type="ECO:0000313" key="5">
    <source>
        <dbReference type="EMBL" id="SMB22331.1"/>
    </source>
</evidence>
<dbReference type="InterPro" id="IPR050741">
    <property type="entry name" value="Acyl-CoA_dehydrogenase"/>
</dbReference>
<dbReference type="Gene3D" id="1.10.540.10">
    <property type="entry name" value="Acyl-CoA dehydrogenase/oxidase, N-terminal domain"/>
    <property type="match status" value="1"/>
</dbReference>
<dbReference type="AlphaFoldDB" id="A0A7Z7MUR1"/>
<protein>
    <recommendedName>
        <fullName evidence="7">Acyl-CoA dehydrogenase C-terminal domain-containing protein</fullName>
    </recommendedName>
</protein>
<organism evidence="5 6">
    <name type="scientific">Sterolibacterium denitrificans</name>
    <dbReference type="NCBI Taxonomy" id="157592"/>
    <lineage>
        <taxon>Bacteria</taxon>
        <taxon>Pseudomonadati</taxon>
        <taxon>Pseudomonadota</taxon>
        <taxon>Betaproteobacteria</taxon>
        <taxon>Nitrosomonadales</taxon>
        <taxon>Sterolibacteriaceae</taxon>
        <taxon>Sterolibacterium</taxon>
    </lineage>
</organism>
<dbReference type="InterPro" id="IPR009100">
    <property type="entry name" value="AcylCoA_DH/oxidase_NM_dom_sf"/>
</dbReference>
<sequence length="429" mass="45072">MIIAFDPFDTHADTRTLTARMETTLSRCPACPAIDAALASVAGLRPRLAERVAEAENARRLPAATLAELHAAGLFRLLQPARVGGSQLPIGALVEVSAETARACASTAWVLANLASHHWMLGMCPQAAQDEVWGAQGEHADTLIGASLIFPAGRAEPCNGGFRLSGRWSYASGIDDCAWVILGAIVGGDGYAEENTSGAAGEYRLFLLPRNDYALRDTWQAAGLCGSGSNEVNVAAVHVPAHRSLPLAATRGDGGMAAHAPLYRIPLLPTFGYVIAGVALGIAQGMLDLFVGDSRGRLASYSGRVMTDYPPVHLRVAEAAAGIDAARRILLGNCGDIMAAADNAGAPTLLEKMRLRRDAAFAAQLCRRAVDLLFDACGGAALYLSHPAQRSLRDMRAACAHITLNWDAAASLYGSVAVGHSADLPPYER</sequence>
<evidence type="ECO:0008006" key="7">
    <source>
        <dbReference type="Google" id="ProtNLM"/>
    </source>
</evidence>
<evidence type="ECO:0000259" key="3">
    <source>
        <dbReference type="Pfam" id="PF02771"/>
    </source>
</evidence>
<gene>
    <name evidence="5" type="ORF">SDENCHOL_10552</name>
</gene>
<evidence type="ECO:0000259" key="4">
    <source>
        <dbReference type="Pfam" id="PF08028"/>
    </source>
</evidence>
<evidence type="ECO:0000256" key="1">
    <source>
        <dbReference type="ARBA" id="ARBA00023002"/>
    </source>
</evidence>
<dbReference type="GO" id="GO:0005737">
    <property type="term" value="C:cytoplasm"/>
    <property type="evidence" value="ECO:0007669"/>
    <property type="project" value="TreeGrafter"/>
</dbReference>
<reference evidence="5" key="1">
    <citation type="submission" date="2017-03" db="EMBL/GenBank/DDBJ databases">
        <authorList>
            <consortium name="AG Boll"/>
        </authorList>
    </citation>
    <scope>NUCLEOTIDE SEQUENCE [LARGE SCALE GENOMIC DNA]</scope>
    <source>
        <strain evidence="5">Chol</strain>
    </source>
</reference>
<feature type="domain" description="Acyl-CoA dehydrogenase/oxidase N-terminal" evidence="3">
    <location>
        <begin position="47"/>
        <end position="113"/>
    </location>
</feature>
<dbReference type="GO" id="GO:0050660">
    <property type="term" value="F:flavin adenine dinucleotide binding"/>
    <property type="evidence" value="ECO:0007669"/>
    <property type="project" value="InterPro"/>
</dbReference>
<dbReference type="InterPro" id="IPR036250">
    <property type="entry name" value="AcylCo_DH-like_C"/>
</dbReference>
<dbReference type="Gene3D" id="2.40.110.10">
    <property type="entry name" value="Butyryl-CoA Dehydrogenase, subunit A, domain 2"/>
    <property type="match status" value="1"/>
</dbReference>
<proteinExistence type="inferred from homology"/>
<dbReference type="SUPFAM" id="SSF56645">
    <property type="entry name" value="Acyl-CoA dehydrogenase NM domain-like"/>
    <property type="match status" value="1"/>
</dbReference>
<dbReference type="Gene3D" id="1.20.140.10">
    <property type="entry name" value="Butyryl-CoA Dehydrogenase, subunit A, domain 3"/>
    <property type="match status" value="1"/>
</dbReference>
<accession>A0A7Z7MUR1</accession>
<dbReference type="InterPro" id="IPR037069">
    <property type="entry name" value="AcylCoA_DH/ox_N_sf"/>
</dbReference>
<evidence type="ECO:0000256" key="2">
    <source>
        <dbReference type="ARBA" id="ARBA00049661"/>
    </source>
</evidence>
<dbReference type="InterPro" id="IPR013786">
    <property type="entry name" value="AcylCoA_DH/ox_N"/>
</dbReference>